<dbReference type="EMBL" id="CAJVPQ010001625">
    <property type="protein sequence ID" value="CAG8562087.1"/>
    <property type="molecule type" value="Genomic_DNA"/>
</dbReference>
<sequence length="79" mass="9140">EKAVIHEYYRETSRTKLPASYGENYQVIPVGRHILILFSYIYSNNVIPALISSRKIIHYAKKFLNNSIWLPAMLDTGVL</sequence>
<comment type="caution">
    <text evidence="1">The sequence shown here is derived from an EMBL/GenBank/DDBJ whole genome shotgun (WGS) entry which is preliminary data.</text>
</comment>
<gene>
    <name evidence="1" type="ORF">FCALED_LOCUS6653</name>
</gene>
<name>A0A9N9BD70_9GLOM</name>
<proteinExistence type="predicted"/>
<organism evidence="1 2">
    <name type="scientific">Funneliformis caledonium</name>
    <dbReference type="NCBI Taxonomy" id="1117310"/>
    <lineage>
        <taxon>Eukaryota</taxon>
        <taxon>Fungi</taxon>
        <taxon>Fungi incertae sedis</taxon>
        <taxon>Mucoromycota</taxon>
        <taxon>Glomeromycotina</taxon>
        <taxon>Glomeromycetes</taxon>
        <taxon>Glomerales</taxon>
        <taxon>Glomeraceae</taxon>
        <taxon>Funneliformis</taxon>
    </lineage>
</organism>
<evidence type="ECO:0000313" key="2">
    <source>
        <dbReference type="Proteomes" id="UP000789570"/>
    </source>
</evidence>
<keyword evidence="2" id="KW-1185">Reference proteome</keyword>
<feature type="non-terminal residue" evidence="1">
    <location>
        <position position="1"/>
    </location>
</feature>
<protein>
    <submittedName>
        <fullName evidence="1">2673_t:CDS:1</fullName>
    </submittedName>
</protein>
<accession>A0A9N9BD70</accession>
<dbReference type="Proteomes" id="UP000789570">
    <property type="component" value="Unassembled WGS sequence"/>
</dbReference>
<dbReference type="AlphaFoldDB" id="A0A9N9BD70"/>
<evidence type="ECO:0000313" key="1">
    <source>
        <dbReference type="EMBL" id="CAG8562087.1"/>
    </source>
</evidence>
<reference evidence="1" key="1">
    <citation type="submission" date="2021-06" db="EMBL/GenBank/DDBJ databases">
        <authorList>
            <person name="Kallberg Y."/>
            <person name="Tangrot J."/>
            <person name="Rosling A."/>
        </authorList>
    </citation>
    <scope>NUCLEOTIDE SEQUENCE</scope>
    <source>
        <strain evidence="1">UK204</strain>
    </source>
</reference>